<feature type="domain" description="C2H2-type" evidence="7">
    <location>
        <begin position="975"/>
        <end position="998"/>
    </location>
</feature>
<gene>
    <name evidence="9" type="primary">im:7147486</name>
</gene>
<feature type="domain" description="C2H2-type" evidence="7">
    <location>
        <begin position="916"/>
        <end position="939"/>
    </location>
</feature>
<feature type="domain" description="C2H2-type" evidence="7">
    <location>
        <begin position="18"/>
        <end position="45"/>
    </location>
</feature>
<feature type="domain" description="C2H2-type" evidence="7">
    <location>
        <begin position="664"/>
        <end position="692"/>
    </location>
</feature>
<evidence type="ECO:0000256" key="6">
    <source>
        <dbReference type="SAM" id="MobiDB-lite"/>
    </source>
</evidence>
<keyword evidence="2" id="KW-0677">Repeat</keyword>
<dbReference type="AlphaFoldDB" id="A0A6P8G963"/>
<evidence type="ECO:0000313" key="8">
    <source>
        <dbReference type="Proteomes" id="UP000515152"/>
    </source>
</evidence>
<dbReference type="GO" id="GO:0005634">
    <property type="term" value="C:nucleus"/>
    <property type="evidence" value="ECO:0007669"/>
    <property type="project" value="UniProtKB-ARBA"/>
</dbReference>
<dbReference type="KEGG" id="char:116222399"/>
<feature type="compositionally biased region" description="Basic and acidic residues" evidence="6">
    <location>
        <begin position="520"/>
        <end position="530"/>
    </location>
</feature>
<dbReference type="RefSeq" id="XP_031432097.1">
    <property type="nucleotide sequence ID" value="XM_031576237.2"/>
</dbReference>
<dbReference type="GeneID" id="116222399"/>
<feature type="domain" description="C2H2-type" evidence="7">
    <location>
        <begin position="1025"/>
        <end position="1049"/>
    </location>
</feature>
<evidence type="ECO:0000256" key="4">
    <source>
        <dbReference type="ARBA" id="ARBA00022833"/>
    </source>
</evidence>
<evidence type="ECO:0000259" key="7">
    <source>
        <dbReference type="PROSITE" id="PS50157"/>
    </source>
</evidence>
<feature type="domain" description="C2H2-type" evidence="7">
    <location>
        <begin position="1216"/>
        <end position="1239"/>
    </location>
</feature>
<dbReference type="Pfam" id="PF00096">
    <property type="entry name" value="zf-C2H2"/>
    <property type="match status" value="1"/>
</dbReference>
<keyword evidence="4" id="KW-0862">Zinc</keyword>
<dbReference type="PANTHER" id="PTHR19818">
    <property type="entry name" value="ZINC FINGER PROTEIN ZIC AND GLI"/>
    <property type="match status" value="1"/>
</dbReference>
<evidence type="ECO:0000256" key="1">
    <source>
        <dbReference type="ARBA" id="ARBA00022723"/>
    </source>
</evidence>
<organism evidence="8 9">
    <name type="scientific">Clupea harengus</name>
    <name type="common">Atlantic herring</name>
    <dbReference type="NCBI Taxonomy" id="7950"/>
    <lineage>
        <taxon>Eukaryota</taxon>
        <taxon>Metazoa</taxon>
        <taxon>Chordata</taxon>
        <taxon>Craniata</taxon>
        <taxon>Vertebrata</taxon>
        <taxon>Euteleostomi</taxon>
        <taxon>Actinopterygii</taxon>
        <taxon>Neopterygii</taxon>
        <taxon>Teleostei</taxon>
        <taxon>Clupei</taxon>
        <taxon>Clupeiformes</taxon>
        <taxon>Clupeoidei</taxon>
        <taxon>Clupeidae</taxon>
        <taxon>Clupea</taxon>
    </lineage>
</organism>
<dbReference type="Gene3D" id="3.30.160.60">
    <property type="entry name" value="Classic Zinc Finger"/>
    <property type="match status" value="7"/>
</dbReference>
<feature type="domain" description="C2H2-type" evidence="7">
    <location>
        <begin position="883"/>
        <end position="912"/>
    </location>
</feature>
<evidence type="ECO:0000313" key="9">
    <source>
        <dbReference type="RefSeq" id="XP_031432097.1"/>
    </source>
</evidence>
<dbReference type="PROSITE" id="PS50157">
    <property type="entry name" value="ZINC_FINGER_C2H2_2"/>
    <property type="match status" value="12"/>
</dbReference>
<dbReference type="SMART" id="SM00355">
    <property type="entry name" value="ZnF_C2H2"/>
    <property type="match status" value="18"/>
</dbReference>
<keyword evidence="8" id="KW-1185">Reference proteome</keyword>
<dbReference type="SUPFAM" id="SSF57667">
    <property type="entry name" value="beta-beta-alpha zinc fingers"/>
    <property type="match status" value="5"/>
</dbReference>
<feature type="domain" description="C2H2-type" evidence="7">
    <location>
        <begin position="711"/>
        <end position="739"/>
    </location>
</feature>
<dbReference type="PANTHER" id="PTHR19818:SF139">
    <property type="entry name" value="PAIR-RULE PROTEIN ODD-PAIRED"/>
    <property type="match status" value="1"/>
</dbReference>
<accession>A0A6P8G963</accession>
<feature type="domain" description="C2H2-type" evidence="7">
    <location>
        <begin position="1074"/>
        <end position="1097"/>
    </location>
</feature>
<feature type="region of interest" description="Disordered" evidence="6">
    <location>
        <begin position="105"/>
        <end position="160"/>
    </location>
</feature>
<proteinExistence type="predicted"/>
<sequence>MFGLGETSGPDPPPVKTYRCVACSSTFLGLASLLVHQASHASEFSSPQPPPQPTCSSCGTVFFTRDLLKQHVCAAALPSATPEFYICDCGKECKDFNVFLEHKKSHRGESDQSHPETHQSGVNPEGLNEDSSGKAANSHPVPMHSSSSTDVSLPSSSVNMPPDCSDSVVSGINVNEDFATQTTIPQQNSNLAEELDPALDPAKLDLPLNIIEVQNNSLPDTETDESLQVSNNFASYSDNAEVQQNQNQDVKPARNKVVMKILAKAYMNVKQPPELELSANNLVESSRDVRTPGGSDVVTSPIRQLRPSVRRPFSTRRPTGRIGYGNNPSKKPLVISVAKRYCPVVLLETRQKFVGKNYEGNYQCGQCKRLFSNIDELALHHALHRKEKMKRCRRCKQFIISTSGPDSHICSRAPTAADQDLLSTGKEFTSSPKQSLKAVKTTQGSNRFHCPLCNHSYSRLYTLKMHNCEWISSLRDSAQEAVVNDCPEVEVNGSEANPHEYVSVGVGTFAQHQVKKEMLNESVEQGKRQTEPNNENPFEVANEPDSPEESLNPDSAVSISFEPRETVLKNGLVPTVQADTIEHVGTEETGDEDTVRICIGDQGEEDEVTSLGEEAEIDVLIEEDEDDLDHNDELHQTMVKGSAVLKSENEDIPVAIYDEYAKRFTCGRCHKSFTRNYGLKKHLKICATGKIGQPHIGASVARKILKSKKVFDCVQCGKIFSHMDSLAIHKRNCHTEMTRQLSEPYNTASQESVFVLPPQSDTQSNRPASTAENNETNWGIMSLPSVLPRRVTCECGSSFTCPRRLFEHLQMHAQESYICPHCGENLQSWMKYEVHLRSHLQFPQQAATGEQSQQYYVQRPQQPTTAQLSSQLPSSHVATQASSNCPKCFQTFKNRRNLLRHLRLRCHGEASAPKKYACSRCGMSFLSTYTLDLHMQSNTCTPSVKTMRCPVCVRWFRTVEGLKRHLIVHSQQKLFNCGLCPQSFSSPEDLEGHKKSVHDDVSVEHESRGGGSTREDSQNNQFKFFRCNTCPRVYHSMKSLKEHRRKVHSLLGGNHVAKTTETLGVVQNSQMNFFRCQLCQRTYHSLQSLKNHRRRVHRIFAGGHGQQRADSLGAVQNSPSNIFRCQICQRVYPTLKAWRNHRRRVHRILGGGSEMQIAESLRAMHSQANAFTCQICQRTYLTLQSLKDHRRKVHHIPGGRLEPQRGNAMASQSIVLTCQICHRTYGSLQSLKDHRRKVHHIPGGRLDVVKVE</sequence>
<evidence type="ECO:0000256" key="2">
    <source>
        <dbReference type="ARBA" id="ARBA00022737"/>
    </source>
</evidence>
<dbReference type="InterPro" id="IPR050329">
    <property type="entry name" value="GLI_C2H2-zinc-finger"/>
</dbReference>
<protein>
    <submittedName>
        <fullName evidence="9">Zinc finger protein 423</fullName>
    </submittedName>
</protein>
<dbReference type="GO" id="GO:0008270">
    <property type="term" value="F:zinc ion binding"/>
    <property type="evidence" value="ECO:0007669"/>
    <property type="project" value="UniProtKB-KW"/>
</dbReference>
<feature type="domain" description="C2H2-type" evidence="7">
    <location>
        <begin position="1171"/>
        <end position="1194"/>
    </location>
</feature>
<keyword evidence="3 5" id="KW-0863">Zinc-finger</keyword>
<name>A0A6P8G963_CLUHA</name>
<evidence type="ECO:0000256" key="3">
    <source>
        <dbReference type="ARBA" id="ARBA00022771"/>
    </source>
</evidence>
<dbReference type="PROSITE" id="PS00028">
    <property type="entry name" value="ZINC_FINGER_C2H2_1"/>
    <property type="match status" value="10"/>
</dbReference>
<dbReference type="Pfam" id="PF13912">
    <property type="entry name" value="zf-C2H2_6"/>
    <property type="match status" value="6"/>
</dbReference>
<dbReference type="Proteomes" id="UP000515152">
    <property type="component" value="Chromosome 11"/>
</dbReference>
<dbReference type="GO" id="GO:0000981">
    <property type="term" value="F:DNA-binding transcription factor activity, RNA polymerase II-specific"/>
    <property type="evidence" value="ECO:0007669"/>
    <property type="project" value="TreeGrafter"/>
</dbReference>
<feature type="region of interest" description="Disordered" evidence="6">
    <location>
        <begin position="520"/>
        <end position="555"/>
    </location>
</feature>
<dbReference type="InterPro" id="IPR013087">
    <property type="entry name" value="Znf_C2H2_type"/>
</dbReference>
<reference evidence="9" key="1">
    <citation type="submission" date="2025-08" db="UniProtKB">
        <authorList>
            <consortium name="RefSeq"/>
        </authorList>
    </citation>
    <scope>IDENTIFICATION</scope>
</reference>
<dbReference type="GO" id="GO:0000978">
    <property type="term" value="F:RNA polymerase II cis-regulatory region sequence-specific DNA binding"/>
    <property type="evidence" value="ECO:0007669"/>
    <property type="project" value="TreeGrafter"/>
</dbReference>
<dbReference type="GO" id="GO:0045944">
    <property type="term" value="P:positive regulation of transcription by RNA polymerase II"/>
    <property type="evidence" value="ECO:0007669"/>
    <property type="project" value="UniProtKB-ARBA"/>
</dbReference>
<feature type="compositionally biased region" description="Basic and acidic residues" evidence="6">
    <location>
        <begin position="107"/>
        <end position="117"/>
    </location>
</feature>
<feature type="domain" description="C2H2-type" evidence="7">
    <location>
        <begin position="362"/>
        <end position="389"/>
    </location>
</feature>
<feature type="domain" description="C2H2-type" evidence="7">
    <location>
        <begin position="947"/>
        <end position="974"/>
    </location>
</feature>
<feature type="region of interest" description="Disordered" evidence="6">
    <location>
        <begin position="990"/>
        <end position="1017"/>
    </location>
</feature>
<evidence type="ECO:0000256" key="5">
    <source>
        <dbReference type="PROSITE-ProRule" id="PRU00042"/>
    </source>
</evidence>
<dbReference type="OrthoDB" id="8667566at2759"/>
<dbReference type="InterPro" id="IPR036236">
    <property type="entry name" value="Znf_C2H2_sf"/>
</dbReference>
<keyword evidence="1" id="KW-0479">Metal-binding</keyword>
<feature type="compositionally biased region" description="Low complexity" evidence="6">
    <location>
        <begin position="145"/>
        <end position="157"/>
    </location>
</feature>